<feature type="transmembrane region" description="Helical" evidence="1">
    <location>
        <begin position="114"/>
        <end position="139"/>
    </location>
</feature>
<dbReference type="EMBL" id="VDFR01000001">
    <property type="protein sequence ID" value="TNC52661.1"/>
    <property type="molecule type" value="Genomic_DNA"/>
</dbReference>
<evidence type="ECO:0000313" key="3">
    <source>
        <dbReference type="EMBL" id="TNC52661.1"/>
    </source>
</evidence>
<evidence type="ECO:0000313" key="4">
    <source>
        <dbReference type="Proteomes" id="UP000306740"/>
    </source>
</evidence>
<accession>A0A5C4N4Y0</accession>
<name>A0A5C4N4Y0_9ACTN</name>
<feature type="transmembrane region" description="Helical" evidence="1">
    <location>
        <begin position="80"/>
        <end position="102"/>
    </location>
</feature>
<dbReference type="OrthoDB" id="3171769at2"/>
<feature type="transmembrane region" description="Helical" evidence="1">
    <location>
        <begin position="284"/>
        <end position="305"/>
    </location>
</feature>
<dbReference type="EMBL" id="VDFR01000002">
    <property type="protein sequence ID" value="TNC52605.1"/>
    <property type="molecule type" value="Genomic_DNA"/>
</dbReference>
<feature type="transmembrane region" description="Helical" evidence="1">
    <location>
        <begin position="211"/>
        <end position="232"/>
    </location>
</feature>
<dbReference type="AlphaFoldDB" id="A0A5C4N4Y0"/>
<evidence type="ECO:0000313" key="2">
    <source>
        <dbReference type="EMBL" id="TNC52605.1"/>
    </source>
</evidence>
<dbReference type="Proteomes" id="UP000306740">
    <property type="component" value="Unassembled WGS sequence"/>
</dbReference>
<evidence type="ECO:0000256" key="1">
    <source>
        <dbReference type="SAM" id="Phobius"/>
    </source>
</evidence>
<keyword evidence="1" id="KW-0812">Transmembrane</keyword>
<protein>
    <submittedName>
        <fullName evidence="2">Uncharacterized protein</fullName>
    </submittedName>
</protein>
<dbReference type="RefSeq" id="WP_139104901.1">
    <property type="nucleotide sequence ID" value="NZ_VDFR01000001.1"/>
</dbReference>
<proteinExistence type="predicted"/>
<keyword evidence="1" id="KW-1133">Transmembrane helix</keyword>
<gene>
    <name evidence="3" type="ORF">FHE65_00030</name>
    <name evidence="2" type="ORF">FHE65_00435</name>
</gene>
<feature type="transmembrane region" description="Helical" evidence="1">
    <location>
        <begin position="239"/>
        <end position="260"/>
    </location>
</feature>
<feature type="transmembrane region" description="Helical" evidence="1">
    <location>
        <begin position="174"/>
        <end position="191"/>
    </location>
</feature>
<reference evidence="2 4" key="1">
    <citation type="submission" date="2019-05" db="EMBL/GenBank/DDBJ databases">
        <title>Mumia sp. nov., isolated from the intestinal contents of plateau pika (Ochotona curzoniae) in the Qinghai-Tibet plateau of China.</title>
        <authorList>
            <person name="Tian Z."/>
        </authorList>
    </citation>
    <scope>NUCLEOTIDE SEQUENCE [LARGE SCALE GENOMIC DNA]</scope>
    <source>
        <strain evidence="4">527</strain>
        <strain evidence="2">Z527</strain>
    </source>
</reference>
<organism evidence="2 4">
    <name type="scientific">Mumia zhuanghuii</name>
    <dbReference type="NCBI Taxonomy" id="2585211"/>
    <lineage>
        <taxon>Bacteria</taxon>
        <taxon>Bacillati</taxon>
        <taxon>Actinomycetota</taxon>
        <taxon>Actinomycetes</taxon>
        <taxon>Propionibacteriales</taxon>
        <taxon>Nocardioidaceae</taxon>
        <taxon>Mumia</taxon>
    </lineage>
</organism>
<keyword evidence="1" id="KW-0472">Membrane</keyword>
<dbReference type="Pfam" id="PF22564">
    <property type="entry name" value="HAAS"/>
    <property type="match status" value="1"/>
</dbReference>
<sequence length="312" mass="33573">MTTALTDSYVHAATRWLPGQTRRDVEAELRERIADTVAARGDSAAAEREVLEEMGDPLLVAVEYTGREPRLIGPRFFMPWLRLLVLVLVIVLPIVGTVHIITGVTSDDAIATTLIGAVGIMISAAIQIAFWVTAVFAVLEWSGAGEGDVTERWTVDKLPAAAATRSGRPYGETIASLVFLAAMAFLLIGQQTSSPVRIDGESIAVIDPMLWGSWIPIVLGLIALEILFTLWVHVKGWTWTAAGVNTALGVAFAAVTVPVLKSGDFLNPELIERLGWNASTLDQVTQGILVGVLVVTAWDVIDGILKARRASR</sequence>
<comment type="caution">
    <text evidence="2">The sequence shown here is derived from an EMBL/GenBank/DDBJ whole genome shotgun (WGS) entry which is preliminary data.</text>
</comment>